<gene>
    <name evidence="1" type="ORF">Din_030105</name>
</gene>
<proteinExistence type="predicted"/>
<accession>A0A5B7AWI0</accession>
<dbReference type="EMBL" id="GHES01030105">
    <property type="protein sequence ID" value="MPA60664.1"/>
    <property type="molecule type" value="Transcribed_RNA"/>
</dbReference>
<dbReference type="AlphaFoldDB" id="A0A5B7AWI0"/>
<reference evidence="1" key="1">
    <citation type="submission" date="2019-08" db="EMBL/GenBank/DDBJ databases">
        <title>Reference gene set and small RNA set construction with multiple tissues from Davidia involucrata Baill.</title>
        <authorList>
            <person name="Yang H."/>
            <person name="Zhou C."/>
            <person name="Li G."/>
            <person name="Wang J."/>
            <person name="Gao P."/>
            <person name="Wang M."/>
            <person name="Wang R."/>
            <person name="Zhao Y."/>
        </authorList>
    </citation>
    <scope>NUCLEOTIDE SEQUENCE</scope>
    <source>
        <tissue evidence="1">Mixed with DoveR01_LX</tissue>
    </source>
</reference>
<organism evidence="1">
    <name type="scientific">Davidia involucrata</name>
    <name type="common">Dove tree</name>
    <dbReference type="NCBI Taxonomy" id="16924"/>
    <lineage>
        <taxon>Eukaryota</taxon>
        <taxon>Viridiplantae</taxon>
        <taxon>Streptophyta</taxon>
        <taxon>Embryophyta</taxon>
        <taxon>Tracheophyta</taxon>
        <taxon>Spermatophyta</taxon>
        <taxon>Magnoliopsida</taxon>
        <taxon>eudicotyledons</taxon>
        <taxon>Gunneridae</taxon>
        <taxon>Pentapetalae</taxon>
        <taxon>asterids</taxon>
        <taxon>Cornales</taxon>
        <taxon>Nyssaceae</taxon>
        <taxon>Davidia</taxon>
    </lineage>
</organism>
<protein>
    <submittedName>
        <fullName evidence="1">Uncharacterized protein</fullName>
    </submittedName>
</protein>
<sequence>MITSFQILRGDKAHWKIVRFYRQQLIDQRVIVLRYRKLILFRKALIAGFRVFTGLIYRSFQRMVLPELLIWRCHCNSFQLLSEPSAGRDMDLLELPAYGNVRCAQDSGGCRIQ</sequence>
<evidence type="ECO:0000313" key="1">
    <source>
        <dbReference type="EMBL" id="MPA60664.1"/>
    </source>
</evidence>
<name>A0A5B7AWI0_DAVIN</name>